<gene>
    <name evidence="13" type="ORF">GNLVRS02_ARAD1A10516g</name>
</gene>
<evidence type="ECO:0000256" key="8">
    <source>
        <dbReference type="ARBA" id="ARBA00022989"/>
    </source>
</evidence>
<dbReference type="AlphaFoldDB" id="A0A060SXM5"/>
<evidence type="ECO:0000256" key="5">
    <source>
        <dbReference type="ARBA" id="ARBA00022792"/>
    </source>
</evidence>
<evidence type="ECO:0000256" key="10">
    <source>
        <dbReference type="ARBA" id="ARBA00023128"/>
    </source>
</evidence>
<comment type="function">
    <text evidence="12">Component of the PAM complex, a complex required for the translocation of transit peptide-containing proteins from the inner membrane into the mitochondrial matrix in an ATP-dependent manner.</text>
</comment>
<dbReference type="InterPro" id="IPR013875">
    <property type="entry name" value="Pam17"/>
</dbReference>
<evidence type="ECO:0000256" key="4">
    <source>
        <dbReference type="ARBA" id="ARBA00022692"/>
    </source>
</evidence>
<organism evidence="13">
    <name type="scientific">Blastobotrys adeninivorans</name>
    <name type="common">Yeast</name>
    <name type="synonym">Arxula adeninivorans</name>
    <dbReference type="NCBI Taxonomy" id="409370"/>
    <lineage>
        <taxon>Eukaryota</taxon>
        <taxon>Fungi</taxon>
        <taxon>Dikarya</taxon>
        <taxon>Ascomycota</taxon>
        <taxon>Saccharomycotina</taxon>
        <taxon>Dipodascomycetes</taxon>
        <taxon>Dipodascales</taxon>
        <taxon>Trichomonascaceae</taxon>
        <taxon>Blastobotrys</taxon>
    </lineage>
</organism>
<feature type="transmembrane region" description="Helical" evidence="12">
    <location>
        <begin position="74"/>
        <end position="97"/>
    </location>
</feature>
<evidence type="ECO:0000256" key="9">
    <source>
        <dbReference type="ARBA" id="ARBA00023010"/>
    </source>
</evidence>
<keyword evidence="8 12" id="KW-1133">Transmembrane helix</keyword>
<evidence type="ECO:0000256" key="12">
    <source>
        <dbReference type="RuleBase" id="RU367146"/>
    </source>
</evidence>
<dbReference type="PANTHER" id="PTHR28021">
    <property type="entry name" value="PRESEQUENCE TRANSLOCATED-ASSOCIATED MOTOR SUBUNIT PAM17, MITOCHONDRIAL"/>
    <property type="match status" value="1"/>
</dbReference>
<evidence type="ECO:0000256" key="6">
    <source>
        <dbReference type="ARBA" id="ARBA00022927"/>
    </source>
</evidence>
<keyword evidence="10 12" id="KW-0496">Mitochondrion</keyword>
<comment type="subcellular location">
    <subcellularLocation>
        <location evidence="1 12">Mitochondrion inner membrane</location>
        <topology evidence="1 12">Multi-pass membrane protein</topology>
    </subcellularLocation>
</comment>
<keyword evidence="7" id="KW-0809">Transit peptide</keyword>
<evidence type="ECO:0000256" key="2">
    <source>
        <dbReference type="ARBA" id="ARBA00006837"/>
    </source>
</evidence>
<keyword evidence="11 12" id="KW-0472">Membrane</keyword>
<dbReference type="Pfam" id="PF08566">
    <property type="entry name" value="Pam17"/>
    <property type="match status" value="1"/>
</dbReference>
<dbReference type="EMBL" id="HG937691">
    <property type="protein sequence ID" value="CDP33488.1"/>
    <property type="molecule type" value="Genomic_DNA"/>
</dbReference>
<keyword evidence="5 12" id="KW-0999">Mitochondrion inner membrane</keyword>
<keyword evidence="6 12" id="KW-0653">Protein transport</keyword>
<accession>A0A060SXM5</accession>
<name>A0A060SXM5_BLAAD</name>
<dbReference type="GO" id="GO:0030150">
    <property type="term" value="P:protein import into mitochondrial matrix"/>
    <property type="evidence" value="ECO:0007669"/>
    <property type="project" value="UniProtKB-UniRule"/>
</dbReference>
<evidence type="ECO:0000313" key="13">
    <source>
        <dbReference type="EMBL" id="CDP33488.1"/>
    </source>
</evidence>
<comment type="subunit">
    <text evidence="12">Component of the PAM complex.</text>
</comment>
<reference evidence="13" key="1">
    <citation type="submission" date="2014-02" db="EMBL/GenBank/DDBJ databases">
        <authorList>
            <person name="Genoscope - CEA"/>
        </authorList>
    </citation>
    <scope>NUCLEOTIDE SEQUENCE</scope>
    <source>
        <strain evidence="13">LS3</strain>
    </source>
</reference>
<reference evidence="13" key="2">
    <citation type="submission" date="2014-06" db="EMBL/GenBank/DDBJ databases">
        <title>The complete genome of Blastobotrys (Arxula) adeninivorans LS3 - a yeast of biotechnological interest.</title>
        <authorList>
            <person name="Kunze G."/>
            <person name="Gaillardin C."/>
            <person name="Czernicka M."/>
            <person name="Durrens P."/>
            <person name="Martin T."/>
            <person name="Boer E."/>
            <person name="Gabaldon T."/>
            <person name="Cruz J."/>
            <person name="Talla E."/>
            <person name="Marck C."/>
            <person name="Goffeau A."/>
            <person name="Barbe V."/>
            <person name="Baret P."/>
            <person name="Baronian K."/>
            <person name="Beier S."/>
            <person name="Bleykasten C."/>
            <person name="Bode R."/>
            <person name="Casaregola S."/>
            <person name="Despons L."/>
            <person name="Fairhead C."/>
            <person name="Giersberg M."/>
            <person name="Gierski P."/>
            <person name="Hahnel U."/>
            <person name="Hartmann A."/>
            <person name="Jankowska D."/>
            <person name="Jubin C."/>
            <person name="Jung P."/>
            <person name="Lafontaine I."/>
            <person name="Leh-Louis V."/>
            <person name="Lemaire M."/>
            <person name="Marcet-Houben M."/>
            <person name="Mascher M."/>
            <person name="Morel G."/>
            <person name="Richard G.-F."/>
            <person name="Riechen J."/>
            <person name="Sacerdot C."/>
            <person name="Sarkar A."/>
            <person name="Savel G."/>
            <person name="Schacherer J."/>
            <person name="Sherman D."/>
            <person name="Straub M.-L."/>
            <person name="Stein N."/>
            <person name="Thierry A."/>
            <person name="Trautwein-Schult A."/>
            <person name="Westhof E."/>
            <person name="Worch S."/>
            <person name="Dujon B."/>
            <person name="Souciet J.-L."/>
            <person name="Wincker P."/>
            <person name="Scholz U."/>
            <person name="Neuveglise N."/>
        </authorList>
    </citation>
    <scope>NUCLEOTIDE SEQUENCE</scope>
    <source>
        <strain evidence="13">LS3</strain>
    </source>
</reference>
<feature type="transmembrane region" description="Helical" evidence="12">
    <location>
        <begin position="109"/>
        <end position="136"/>
    </location>
</feature>
<keyword evidence="4 12" id="KW-0812">Transmembrane</keyword>
<dbReference type="PANTHER" id="PTHR28021:SF1">
    <property type="entry name" value="PRESEQUENCE TRANSLOCATED-ASSOCIATED MOTOR SUBUNIT PAM17, MITOCHONDRIAL"/>
    <property type="match status" value="1"/>
</dbReference>
<evidence type="ECO:0000256" key="1">
    <source>
        <dbReference type="ARBA" id="ARBA00004448"/>
    </source>
</evidence>
<keyword evidence="9 12" id="KW-0811">Translocation</keyword>
<evidence type="ECO:0000256" key="11">
    <source>
        <dbReference type="ARBA" id="ARBA00023136"/>
    </source>
</evidence>
<keyword evidence="3 12" id="KW-0813">Transport</keyword>
<proteinExistence type="inferred from homology"/>
<dbReference type="GO" id="GO:0001405">
    <property type="term" value="C:PAM complex, Tim23 associated import motor"/>
    <property type="evidence" value="ECO:0007669"/>
    <property type="project" value="UniProtKB-UniRule"/>
</dbReference>
<comment type="similarity">
    <text evidence="2 12">Belongs to the PAM17 family.</text>
</comment>
<dbReference type="PhylomeDB" id="A0A060SXM5"/>
<protein>
    <recommendedName>
        <fullName evidence="12">Presequence translocated-associated motor subunit PAM17</fullName>
    </recommendedName>
</protein>
<sequence length="205" mass="22596">MLRMLASRSILRAPSVVARPLSVSRISSSLLVRRGIHAGRPLMNAAPKPQGTGAAPLTWNDFLALRTKRRRVNVVVSVVSTAVAAGLGWGVLANMVIDPTEMIMGFDPFMVISLAVVLCGAGGYLIGPSIGNVVFLRMIGKQAPTFVRKEADFLAHIRKNRPDPSQQSYANPVTDYYGEKIGSLKDYRRWLRDGRAYRRKTQNFL</sequence>
<evidence type="ECO:0000256" key="7">
    <source>
        <dbReference type="ARBA" id="ARBA00022946"/>
    </source>
</evidence>
<evidence type="ECO:0000256" key="3">
    <source>
        <dbReference type="ARBA" id="ARBA00022448"/>
    </source>
</evidence>